<dbReference type="AlphaFoldDB" id="A0A369TGJ3"/>
<feature type="signal peptide" evidence="1">
    <location>
        <begin position="1"/>
        <end position="20"/>
    </location>
</feature>
<comment type="caution">
    <text evidence="3">The sequence shown here is derived from an EMBL/GenBank/DDBJ whole genome shotgun (WGS) entry which is preliminary data.</text>
</comment>
<dbReference type="Pfam" id="PF16998">
    <property type="entry name" value="17kDa_Anti_2"/>
    <property type="match status" value="1"/>
</dbReference>
<dbReference type="Proteomes" id="UP000253941">
    <property type="component" value="Unassembled WGS sequence"/>
</dbReference>
<evidence type="ECO:0000259" key="2">
    <source>
        <dbReference type="Pfam" id="PF16998"/>
    </source>
</evidence>
<sequence length="170" mass="19664">MRGNRMLAMLLAALTGLALAACSTARTTPTPNDSDLAVLARVTQDALEANATGAANNWANPETGARGTVTPMRTYKDGKTPCRDYQQTFTAGSRTMLAYGTACRVDDGTWNTQEHTGFYDPERRRYVRDGYYHYPYWPYYRRYPYSRYWYDDPFWPSRRSFFWMGYGRDF</sequence>
<dbReference type="EMBL" id="QPMH01000001">
    <property type="protein sequence ID" value="RDD63734.1"/>
    <property type="molecule type" value="Genomic_DNA"/>
</dbReference>
<dbReference type="InterPro" id="IPR032635">
    <property type="entry name" value="Anti_2"/>
</dbReference>
<evidence type="ECO:0000256" key="1">
    <source>
        <dbReference type="SAM" id="SignalP"/>
    </source>
</evidence>
<evidence type="ECO:0000313" key="3">
    <source>
        <dbReference type="EMBL" id="RDD63734.1"/>
    </source>
</evidence>
<reference evidence="3 4" key="1">
    <citation type="submission" date="2018-07" db="EMBL/GenBank/DDBJ databases">
        <title>Venubactetium sediminum gen. nov., sp. nov., isolated from a marine solar saltern.</title>
        <authorList>
            <person name="Wang S."/>
        </authorList>
    </citation>
    <scope>NUCLEOTIDE SEQUENCE [LARGE SCALE GENOMIC DNA]</scope>
    <source>
        <strain evidence="3 4">WD2A32</strain>
    </source>
</reference>
<proteinExistence type="predicted"/>
<dbReference type="PROSITE" id="PS51257">
    <property type="entry name" value="PROKAR_LIPOPROTEIN"/>
    <property type="match status" value="1"/>
</dbReference>
<protein>
    <recommendedName>
        <fullName evidence="2">Surface antigen domain-containing protein</fullName>
    </recommendedName>
</protein>
<feature type="chain" id="PRO_5016746620" description="Surface antigen domain-containing protein" evidence="1">
    <location>
        <begin position="21"/>
        <end position="170"/>
    </location>
</feature>
<gene>
    <name evidence="3" type="ORF">DRB17_00710</name>
</gene>
<name>A0A369TGJ3_9PROT</name>
<evidence type="ECO:0000313" key="4">
    <source>
        <dbReference type="Proteomes" id="UP000253941"/>
    </source>
</evidence>
<accession>A0A369TGJ3</accession>
<organism evidence="3 4">
    <name type="scientific">Ferruginivarius sediminum</name>
    <dbReference type="NCBI Taxonomy" id="2661937"/>
    <lineage>
        <taxon>Bacteria</taxon>
        <taxon>Pseudomonadati</taxon>
        <taxon>Pseudomonadota</taxon>
        <taxon>Alphaproteobacteria</taxon>
        <taxon>Rhodospirillales</taxon>
        <taxon>Rhodospirillaceae</taxon>
        <taxon>Ferruginivarius</taxon>
    </lineage>
</organism>
<feature type="domain" description="Surface antigen" evidence="2">
    <location>
        <begin position="27"/>
        <end position="113"/>
    </location>
</feature>
<keyword evidence="1" id="KW-0732">Signal</keyword>
<keyword evidence="4" id="KW-1185">Reference proteome</keyword>
<dbReference type="RefSeq" id="WP_114580247.1">
    <property type="nucleotide sequence ID" value="NZ_QPMH01000001.1"/>
</dbReference>